<keyword evidence="3" id="KW-1185">Reference proteome</keyword>
<dbReference type="PANTHER" id="PTHR12110">
    <property type="entry name" value="HYDROXYPYRUVATE ISOMERASE"/>
    <property type="match status" value="1"/>
</dbReference>
<dbReference type="Proteomes" id="UP001193501">
    <property type="component" value="Unassembled WGS sequence"/>
</dbReference>
<sequence>MVAYQLYSSRNFPPLSETCRMLAEAGIEGTEGFGGLYADEASLAETAAAINAAGLTMKTGHFGLSQIEDTPDWALKVARTLGMERLYVPYIMPADRPTDGAGWRAFGARLEKAFAPIRAAGYGTGWHNHDFEFIACADGSIPEAAILEGGPSLEIELDVAWVVRGGADPIAWIERYGSRITAAHVKDIAPKGENLAEDGWADVGQGVVDWKKLMAALKAVGCKNFVLEHDNPADHKRFATRSAAYVKGL</sequence>
<dbReference type="PANTHER" id="PTHR12110:SF41">
    <property type="entry name" value="INOSOSE DEHYDRATASE"/>
    <property type="match status" value="1"/>
</dbReference>
<comment type="caution">
    <text evidence="2">The sequence shown here is derived from an EMBL/GenBank/DDBJ whole genome shotgun (WGS) entry which is preliminary data.</text>
</comment>
<evidence type="ECO:0000313" key="3">
    <source>
        <dbReference type="Proteomes" id="UP001193501"/>
    </source>
</evidence>
<dbReference type="AlphaFoldDB" id="A0AAE4YDA9"/>
<dbReference type="InterPro" id="IPR050312">
    <property type="entry name" value="IolE/XylAMocC-like"/>
</dbReference>
<evidence type="ECO:0000313" key="2">
    <source>
        <dbReference type="EMBL" id="NBZ87865.1"/>
    </source>
</evidence>
<dbReference type="InterPro" id="IPR013022">
    <property type="entry name" value="Xyl_isomerase-like_TIM-brl"/>
</dbReference>
<dbReference type="SUPFAM" id="SSF51658">
    <property type="entry name" value="Xylose isomerase-like"/>
    <property type="match status" value="1"/>
</dbReference>
<protein>
    <submittedName>
        <fullName evidence="2">TIM barrel protein</fullName>
    </submittedName>
</protein>
<feature type="domain" description="Xylose isomerase-like TIM barrel" evidence="1">
    <location>
        <begin position="22"/>
        <end position="233"/>
    </location>
</feature>
<name>A0AAE4YDA9_9RHOB</name>
<organism evidence="2 3">
    <name type="scientific">Stagnihabitans tardus</name>
    <dbReference type="NCBI Taxonomy" id="2699202"/>
    <lineage>
        <taxon>Bacteria</taxon>
        <taxon>Pseudomonadati</taxon>
        <taxon>Pseudomonadota</taxon>
        <taxon>Alphaproteobacteria</taxon>
        <taxon>Rhodobacterales</taxon>
        <taxon>Paracoccaceae</taxon>
        <taxon>Stagnihabitans</taxon>
    </lineage>
</organism>
<evidence type="ECO:0000259" key="1">
    <source>
        <dbReference type="Pfam" id="PF01261"/>
    </source>
</evidence>
<dbReference type="Gene3D" id="3.20.20.150">
    <property type="entry name" value="Divalent-metal-dependent TIM barrel enzymes"/>
    <property type="match status" value="1"/>
</dbReference>
<accession>A0AAE4YDA9</accession>
<reference evidence="2" key="1">
    <citation type="submission" date="2020-01" db="EMBL/GenBank/DDBJ databases">
        <authorList>
            <person name="Chen W.-M."/>
        </authorList>
    </citation>
    <scope>NUCLEOTIDE SEQUENCE</scope>
    <source>
        <strain evidence="2">CYK-10</strain>
    </source>
</reference>
<dbReference type="EMBL" id="JAABNR010000008">
    <property type="protein sequence ID" value="NBZ87865.1"/>
    <property type="molecule type" value="Genomic_DNA"/>
</dbReference>
<dbReference type="Pfam" id="PF01261">
    <property type="entry name" value="AP_endonuc_2"/>
    <property type="match status" value="1"/>
</dbReference>
<gene>
    <name evidence="2" type="ORF">GV832_09775</name>
</gene>
<proteinExistence type="predicted"/>
<dbReference type="InterPro" id="IPR036237">
    <property type="entry name" value="Xyl_isomerase-like_sf"/>
</dbReference>
<dbReference type="RefSeq" id="WP_168774679.1">
    <property type="nucleotide sequence ID" value="NZ_JAABNR010000008.1"/>
</dbReference>